<evidence type="ECO:0000313" key="2">
    <source>
        <dbReference type="Proteomes" id="UP000242474"/>
    </source>
</evidence>
<gene>
    <name evidence="1" type="ORF">COEREDRAFT_94639</name>
</gene>
<evidence type="ECO:0000313" key="1">
    <source>
        <dbReference type="EMBL" id="PIA13330.1"/>
    </source>
</evidence>
<organism evidence="1 2">
    <name type="scientific">Coemansia reversa (strain ATCC 12441 / NRRL 1564)</name>
    <dbReference type="NCBI Taxonomy" id="763665"/>
    <lineage>
        <taxon>Eukaryota</taxon>
        <taxon>Fungi</taxon>
        <taxon>Fungi incertae sedis</taxon>
        <taxon>Zoopagomycota</taxon>
        <taxon>Kickxellomycotina</taxon>
        <taxon>Kickxellomycetes</taxon>
        <taxon>Kickxellales</taxon>
        <taxon>Kickxellaceae</taxon>
        <taxon>Coemansia</taxon>
    </lineage>
</organism>
<dbReference type="EMBL" id="KZ303540">
    <property type="protein sequence ID" value="PIA13330.1"/>
    <property type="molecule type" value="Genomic_DNA"/>
</dbReference>
<dbReference type="AlphaFoldDB" id="A0A2G5B2T6"/>
<reference evidence="1 2" key="1">
    <citation type="journal article" date="2015" name="Genome Biol. Evol.">
        <title>Phylogenomic analyses indicate that early fungi evolved digesting cell walls of algal ancestors of land plants.</title>
        <authorList>
            <person name="Chang Y."/>
            <person name="Wang S."/>
            <person name="Sekimoto S."/>
            <person name="Aerts A.L."/>
            <person name="Choi C."/>
            <person name="Clum A."/>
            <person name="LaButti K.M."/>
            <person name="Lindquist E.A."/>
            <person name="Yee Ngan C."/>
            <person name="Ohm R.A."/>
            <person name="Salamov A.A."/>
            <person name="Grigoriev I.V."/>
            <person name="Spatafora J.W."/>
            <person name="Berbee M.L."/>
        </authorList>
    </citation>
    <scope>NUCLEOTIDE SEQUENCE [LARGE SCALE GENOMIC DNA]</scope>
    <source>
        <strain evidence="1 2">NRRL 1564</strain>
    </source>
</reference>
<dbReference type="Proteomes" id="UP000242474">
    <property type="component" value="Unassembled WGS sequence"/>
</dbReference>
<accession>A0A2G5B2T6</accession>
<protein>
    <submittedName>
        <fullName evidence="1">Uncharacterized protein</fullName>
    </submittedName>
</protein>
<name>A0A2G5B2T6_COERN</name>
<sequence>MFRQDYQANHWQRKKEEGVLLDSSLVRANIWSRTPRAVTWPTSALGEQRLASY</sequence>
<keyword evidence="2" id="KW-1185">Reference proteome</keyword>
<proteinExistence type="predicted"/>